<accession>A0A1H6KZ14</accession>
<gene>
    <name evidence="4" type="ORF">SAMN05660691_01609</name>
</gene>
<sequence>MKFFNPFWTLCSVAVLVFATDGEASVQTIETYVGAVKTLEPGDITRVAIGQDAILGTTVLDNGELLLIPKAAGDTELHIWTRGERKHSYLVSILAADVHRQLTQLRSIFKSFVHVAFRHESGFIIAEGKVRPEDKDLFESHITKFPNVMSLVRPEQVEFKDMISMKVQVLEINKKYTKQLGIKWDSSIFGPSIGYVHNFKANGAFAYAREGNPFIDLFEGSPAAISLGSASAHSYAGIMTGISSMINLLKEDGNARMLAEPSLSTRSGEMASFQSGGQFPIAVLNQFGQPMIEMQDYGIQLDIEPVTDDDGNIISRVRAEMSSIDFATVVNGIPGILTRNTESVVNLRSGETMVISGLMKTEDSKAVSKLPLLGDIPIIGELFTSRNFIEGRTELIILVTPRIAGVLTELPESVTKQLSELQQLRSADSITDQLLN</sequence>
<evidence type="ECO:0000259" key="3">
    <source>
        <dbReference type="Pfam" id="PF13629"/>
    </source>
</evidence>
<dbReference type="InterPro" id="IPR001775">
    <property type="entry name" value="GspD/PilQ"/>
</dbReference>
<proteinExistence type="inferred from homology"/>
<keyword evidence="5" id="KW-1185">Reference proteome</keyword>
<name>A0A1H6KZ14_9GAMM</name>
<dbReference type="PRINTS" id="PR00811">
    <property type="entry name" value="BCTERIALGSPD"/>
</dbReference>
<dbReference type="Pfam" id="PF00263">
    <property type="entry name" value="Secretin"/>
    <property type="match status" value="1"/>
</dbReference>
<dbReference type="STRING" id="173990.SAMN05660691_01609"/>
<dbReference type="Proteomes" id="UP000199371">
    <property type="component" value="Unassembled WGS sequence"/>
</dbReference>
<dbReference type="AlphaFoldDB" id="A0A1H6KZ14"/>
<organism evidence="4 5">
    <name type="scientific">Rheinheimera pacifica</name>
    <dbReference type="NCBI Taxonomy" id="173990"/>
    <lineage>
        <taxon>Bacteria</taxon>
        <taxon>Pseudomonadati</taxon>
        <taxon>Pseudomonadota</taxon>
        <taxon>Gammaproteobacteria</taxon>
        <taxon>Chromatiales</taxon>
        <taxon>Chromatiaceae</taxon>
        <taxon>Rheinheimera</taxon>
    </lineage>
</organism>
<evidence type="ECO:0000256" key="1">
    <source>
        <dbReference type="RuleBase" id="RU004003"/>
    </source>
</evidence>
<evidence type="ECO:0000313" key="4">
    <source>
        <dbReference type="EMBL" id="SEH81093.1"/>
    </source>
</evidence>
<dbReference type="RefSeq" id="WP_092792085.1">
    <property type="nucleotide sequence ID" value="NZ_FNXF01000004.1"/>
</dbReference>
<dbReference type="PANTHER" id="PTHR30332:SF17">
    <property type="entry name" value="TYPE IV PILIATION SYSTEM PROTEIN DR_0774-RELATED"/>
    <property type="match status" value="1"/>
</dbReference>
<evidence type="ECO:0000313" key="5">
    <source>
        <dbReference type="Proteomes" id="UP000199371"/>
    </source>
</evidence>
<feature type="domain" description="Type II/III secretion system secretin-like" evidence="2">
    <location>
        <begin position="249"/>
        <end position="403"/>
    </location>
</feature>
<dbReference type="EMBL" id="FNXF01000004">
    <property type="protein sequence ID" value="SEH81093.1"/>
    <property type="molecule type" value="Genomic_DNA"/>
</dbReference>
<dbReference type="InterPro" id="IPR032789">
    <property type="entry name" value="T2SS-T3SS_pil_N"/>
</dbReference>
<dbReference type="InterPro" id="IPR004846">
    <property type="entry name" value="T2SS/T3SS_dom"/>
</dbReference>
<evidence type="ECO:0000259" key="2">
    <source>
        <dbReference type="Pfam" id="PF00263"/>
    </source>
</evidence>
<dbReference type="OrthoDB" id="9775455at2"/>
<reference evidence="5" key="1">
    <citation type="submission" date="2016-10" db="EMBL/GenBank/DDBJ databases">
        <authorList>
            <person name="Varghese N."/>
            <person name="Submissions S."/>
        </authorList>
    </citation>
    <scope>NUCLEOTIDE SEQUENCE [LARGE SCALE GENOMIC DNA]</scope>
    <source>
        <strain evidence="5">DSM 17616</strain>
    </source>
</reference>
<protein>
    <submittedName>
        <fullName evidence="4">Pilus assembly protein CpaC</fullName>
    </submittedName>
</protein>
<dbReference type="PANTHER" id="PTHR30332">
    <property type="entry name" value="PROBABLE GENERAL SECRETION PATHWAY PROTEIN D"/>
    <property type="match status" value="1"/>
</dbReference>
<feature type="domain" description="Pilus formation protein N-terminal" evidence="3">
    <location>
        <begin position="27"/>
        <end position="88"/>
    </location>
</feature>
<comment type="similarity">
    <text evidence="1">Belongs to the bacterial secretin family.</text>
</comment>
<dbReference type="GO" id="GO:0009306">
    <property type="term" value="P:protein secretion"/>
    <property type="evidence" value="ECO:0007669"/>
    <property type="project" value="InterPro"/>
</dbReference>
<dbReference type="Pfam" id="PF13629">
    <property type="entry name" value="T2SS-T3SS_pil_N"/>
    <property type="match status" value="1"/>
</dbReference>
<dbReference type="GO" id="GO:0015627">
    <property type="term" value="C:type II protein secretion system complex"/>
    <property type="evidence" value="ECO:0007669"/>
    <property type="project" value="TreeGrafter"/>
</dbReference>
<dbReference type="InterPro" id="IPR050810">
    <property type="entry name" value="Bact_Secretion_Sys_Channel"/>
</dbReference>